<sequence length="70" mass="8060">MNTCRLFWPTQFSIFCFSTGSIVSSDADSDVLYNPSCCVSFSFYFFPSYSHLSLSLRFQSIFLSRPTERS</sequence>
<dbReference type="Proteomes" id="UP001150217">
    <property type="component" value="Unassembled WGS sequence"/>
</dbReference>
<gene>
    <name evidence="1" type="ORF">C8R41DRAFT_154788</name>
</gene>
<comment type="caution">
    <text evidence="1">The sequence shown here is derived from an EMBL/GenBank/DDBJ whole genome shotgun (WGS) entry which is preliminary data.</text>
</comment>
<evidence type="ECO:0000313" key="2">
    <source>
        <dbReference type="Proteomes" id="UP001150217"/>
    </source>
</evidence>
<name>A0ABQ8V2H8_9AGAR</name>
<protein>
    <recommendedName>
        <fullName evidence="3">Secreted protein</fullName>
    </recommendedName>
</protein>
<proteinExistence type="predicted"/>
<reference evidence="1" key="1">
    <citation type="submission" date="2022-08" db="EMBL/GenBank/DDBJ databases">
        <title>A Global Phylogenomic Analysis of the Shiitake Genus Lentinula.</title>
        <authorList>
            <consortium name="DOE Joint Genome Institute"/>
            <person name="Sierra-Patev S."/>
            <person name="Min B."/>
            <person name="Naranjo-Ortiz M."/>
            <person name="Looney B."/>
            <person name="Konkel Z."/>
            <person name="Slot J.C."/>
            <person name="Sakamoto Y."/>
            <person name="Steenwyk J.L."/>
            <person name="Rokas A."/>
            <person name="Carro J."/>
            <person name="Camarero S."/>
            <person name="Ferreira P."/>
            <person name="Molpeceres G."/>
            <person name="Ruiz-Duenas F.J."/>
            <person name="Serrano A."/>
            <person name="Henrissat B."/>
            <person name="Drula E."/>
            <person name="Hughes K.W."/>
            <person name="Mata J.L."/>
            <person name="Ishikawa N.K."/>
            <person name="Vargas-Isla R."/>
            <person name="Ushijima S."/>
            <person name="Smith C.A."/>
            <person name="Ahrendt S."/>
            <person name="Andreopoulos W."/>
            <person name="He G."/>
            <person name="Labutti K."/>
            <person name="Lipzen A."/>
            <person name="Ng V."/>
            <person name="Riley R."/>
            <person name="Sandor L."/>
            <person name="Barry K."/>
            <person name="Martinez A.T."/>
            <person name="Xiao Y."/>
            <person name="Gibbons J.G."/>
            <person name="Terashima K."/>
            <person name="Grigoriev I.V."/>
            <person name="Hibbett D.S."/>
        </authorList>
    </citation>
    <scope>NUCLEOTIDE SEQUENCE</scope>
    <source>
        <strain evidence="1">RHP3577 ss4</strain>
    </source>
</reference>
<organism evidence="1 2">
    <name type="scientific">Lentinula lateritia</name>
    <dbReference type="NCBI Taxonomy" id="40482"/>
    <lineage>
        <taxon>Eukaryota</taxon>
        <taxon>Fungi</taxon>
        <taxon>Dikarya</taxon>
        <taxon>Basidiomycota</taxon>
        <taxon>Agaricomycotina</taxon>
        <taxon>Agaricomycetes</taxon>
        <taxon>Agaricomycetidae</taxon>
        <taxon>Agaricales</taxon>
        <taxon>Marasmiineae</taxon>
        <taxon>Omphalotaceae</taxon>
        <taxon>Lentinula</taxon>
    </lineage>
</organism>
<evidence type="ECO:0000313" key="1">
    <source>
        <dbReference type="EMBL" id="KAJ4463523.1"/>
    </source>
</evidence>
<keyword evidence="2" id="KW-1185">Reference proteome</keyword>
<dbReference type="EMBL" id="JANVFT010000161">
    <property type="protein sequence ID" value="KAJ4463523.1"/>
    <property type="molecule type" value="Genomic_DNA"/>
</dbReference>
<evidence type="ECO:0008006" key="3">
    <source>
        <dbReference type="Google" id="ProtNLM"/>
    </source>
</evidence>
<accession>A0ABQ8V2H8</accession>